<accession>A0A645IVP2</accession>
<name>A0A645IVP2_9ZZZZ</name>
<sequence length="86" mass="9466">MDPAVQRSLGLFQFLLNHGAVGQALSSSRLGVHQCFLKLAEHEADHLLRVLELVQLGVHVGVDDVFESLESLHVCSLPFPVVSDHR</sequence>
<reference evidence="1" key="1">
    <citation type="submission" date="2019-08" db="EMBL/GenBank/DDBJ databases">
        <authorList>
            <person name="Kucharzyk K."/>
            <person name="Murdoch R.W."/>
            <person name="Higgins S."/>
            <person name="Loffler F."/>
        </authorList>
    </citation>
    <scope>NUCLEOTIDE SEQUENCE</scope>
</reference>
<dbReference type="EMBL" id="VSSQ01124263">
    <property type="protein sequence ID" value="MPN55246.1"/>
    <property type="molecule type" value="Genomic_DNA"/>
</dbReference>
<proteinExistence type="predicted"/>
<dbReference type="AlphaFoldDB" id="A0A645IVP2"/>
<protein>
    <submittedName>
        <fullName evidence="1">Uncharacterized protein</fullName>
    </submittedName>
</protein>
<evidence type="ECO:0000313" key="1">
    <source>
        <dbReference type="EMBL" id="MPN55246.1"/>
    </source>
</evidence>
<organism evidence="1">
    <name type="scientific">bioreactor metagenome</name>
    <dbReference type="NCBI Taxonomy" id="1076179"/>
    <lineage>
        <taxon>unclassified sequences</taxon>
        <taxon>metagenomes</taxon>
        <taxon>ecological metagenomes</taxon>
    </lineage>
</organism>
<gene>
    <name evidence="1" type="ORF">SDC9_202926</name>
</gene>
<comment type="caution">
    <text evidence="1">The sequence shown here is derived from an EMBL/GenBank/DDBJ whole genome shotgun (WGS) entry which is preliminary data.</text>
</comment>